<gene>
    <name evidence="3" type="ORF">H9771_06650</name>
</gene>
<name>A0A9D2MEL4_9FIRM</name>
<feature type="domain" description="CAAX prenyl protease 2/Lysostaphin resistance protein A-like" evidence="2">
    <location>
        <begin position="185"/>
        <end position="282"/>
    </location>
</feature>
<keyword evidence="3" id="KW-0645">Protease</keyword>
<reference evidence="3" key="2">
    <citation type="submission" date="2021-04" db="EMBL/GenBank/DDBJ databases">
        <authorList>
            <person name="Gilroy R."/>
        </authorList>
    </citation>
    <scope>NUCLEOTIDE SEQUENCE</scope>
    <source>
        <strain evidence="3">ChiHjej9B8-13557</strain>
    </source>
</reference>
<keyword evidence="1" id="KW-0472">Membrane</keyword>
<feature type="transmembrane region" description="Helical" evidence="1">
    <location>
        <begin position="173"/>
        <end position="195"/>
    </location>
</feature>
<feature type="transmembrane region" description="Helical" evidence="1">
    <location>
        <begin position="73"/>
        <end position="92"/>
    </location>
</feature>
<proteinExistence type="predicted"/>
<sequence>MNTKPACTARELVPFALIAFGLPFLMGVPLGMAQRAGYATDAFANAQMFYPAAGAMAALLLTWPKGALPRRFFWFYLASTVLMAGCCLGVLAAPAANWLVLCSAVIVAASVIAWVLLLTHKKPVREAAGLRWHGGAGALGYVALFLALRTASVFISMALAGQLGGYAAYWMTAAPWVTMLMLVPNFFLSFLPFFGEEYGWRYFLQPRLQSRFGPRGGVLLLGVLWGLWHLPLNLFYYAPDTALQSVASQLVTCVCFGVFFAWAYMRTNNIWTAVLLHYFNNNMILVYTGAGDAAVISGQTVGWGDVLVQLALFGALFLPFLASKTFRETSGKGEL</sequence>
<dbReference type="GO" id="GO:0080120">
    <property type="term" value="P:CAAX-box protein maturation"/>
    <property type="evidence" value="ECO:0007669"/>
    <property type="project" value="UniProtKB-ARBA"/>
</dbReference>
<dbReference type="AlphaFoldDB" id="A0A9D2MEL4"/>
<feature type="transmembrane region" description="Helical" evidence="1">
    <location>
        <begin position="216"/>
        <end position="236"/>
    </location>
</feature>
<evidence type="ECO:0000259" key="2">
    <source>
        <dbReference type="Pfam" id="PF02517"/>
    </source>
</evidence>
<feature type="transmembrane region" description="Helical" evidence="1">
    <location>
        <begin position="302"/>
        <end position="322"/>
    </location>
</feature>
<protein>
    <submittedName>
        <fullName evidence="3">CPBP family intramembrane metalloprotease</fullName>
    </submittedName>
</protein>
<keyword evidence="3" id="KW-0378">Hydrolase</keyword>
<comment type="caution">
    <text evidence="3">The sequence shown here is derived from an EMBL/GenBank/DDBJ whole genome shotgun (WGS) entry which is preliminary data.</text>
</comment>
<dbReference type="InterPro" id="IPR003675">
    <property type="entry name" value="Rce1/LyrA-like_dom"/>
</dbReference>
<organism evidence="3 4">
    <name type="scientific">Candidatus Faecalibacterium faecipullorum</name>
    <dbReference type="NCBI Taxonomy" id="2838578"/>
    <lineage>
        <taxon>Bacteria</taxon>
        <taxon>Bacillati</taxon>
        <taxon>Bacillota</taxon>
        <taxon>Clostridia</taxon>
        <taxon>Eubacteriales</taxon>
        <taxon>Oscillospiraceae</taxon>
        <taxon>Faecalibacterium</taxon>
    </lineage>
</organism>
<dbReference type="InterPro" id="IPR042150">
    <property type="entry name" value="MmRce1-like"/>
</dbReference>
<keyword evidence="1" id="KW-1133">Transmembrane helix</keyword>
<dbReference type="PANTHER" id="PTHR35797">
    <property type="entry name" value="PROTEASE-RELATED"/>
    <property type="match status" value="1"/>
</dbReference>
<evidence type="ECO:0000256" key="1">
    <source>
        <dbReference type="SAM" id="Phobius"/>
    </source>
</evidence>
<reference evidence="3" key="1">
    <citation type="journal article" date="2021" name="PeerJ">
        <title>Extensive microbial diversity within the chicken gut microbiome revealed by metagenomics and culture.</title>
        <authorList>
            <person name="Gilroy R."/>
            <person name="Ravi A."/>
            <person name="Getino M."/>
            <person name="Pursley I."/>
            <person name="Horton D.L."/>
            <person name="Alikhan N.F."/>
            <person name="Baker D."/>
            <person name="Gharbi K."/>
            <person name="Hall N."/>
            <person name="Watson M."/>
            <person name="Adriaenssens E.M."/>
            <person name="Foster-Nyarko E."/>
            <person name="Jarju S."/>
            <person name="Secka A."/>
            <person name="Antonio M."/>
            <person name="Oren A."/>
            <person name="Chaudhuri R.R."/>
            <person name="La Ragione R."/>
            <person name="Hildebrand F."/>
            <person name="Pallen M.J."/>
        </authorList>
    </citation>
    <scope>NUCLEOTIDE SEQUENCE</scope>
    <source>
        <strain evidence="3">ChiHjej9B8-13557</strain>
    </source>
</reference>
<dbReference type="GO" id="GO:0008237">
    <property type="term" value="F:metallopeptidase activity"/>
    <property type="evidence" value="ECO:0007669"/>
    <property type="project" value="UniProtKB-KW"/>
</dbReference>
<feature type="transmembrane region" description="Helical" evidence="1">
    <location>
        <begin position="98"/>
        <end position="117"/>
    </location>
</feature>
<evidence type="ECO:0000313" key="4">
    <source>
        <dbReference type="Proteomes" id="UP000824211"/>
    </source>
</evidence>
<dbReference type="EMBL" id="DWXX01000116">
    <property type="protein sequence ID" value="HJB59316.1"/>
    <property type="molecule type" value="Genomic_DNA"/>
</dbReference>
<keyword evidence="1" id="KW-0812">Transmembrane</keyword>
<dbReference type="Proteomes" id="UP000824211">
    <property type="component" value="Unassembled WGS sequence"/>
</dbReference>
<feature type="transmembrane region" description="Helical" evidence="1">
    <location>
        <begin position="270"/>
        <end position="290"/>
    </location>
</feature>
<dbReference type="GO" id="GO:0004175">
    <property type="term" value="F:endopeptidase activity"/>
    <property type="evidence" value="ECO:0007669"/>
    <property type="project" value="UniProtKB-ARBA"/>
</dbReference>
<feature type="transmembrane region" description="Helical" evidence="1">
    <location>
        <begin position="12"/>
        <end position="30"/>
    </location>
</feature>
<feature type="transmembrane region" description="Helical" evidence="1">
    <location>
        <begin position="42"/>
        <end position="61"/>
    </location>
</feature>
<feature type="transmembrane region" description="Helical" evidence="1">
    <location>
        <begin position="242"/>
        <end position="263"/>
    </location>
</feature>
<feature type="transmembrane region" description="Helical" evidence="1">
    <location>
        <begin position="138"/>
        <end position="161"/>
    </location>
</feature>
<dbReference type="PANTHER" id="PTHR35797:SF1">
    <property type="entry name" value="PROTEASE"/>
    <property type="match status" value="1"/>
</dbReference>
<accession>A0A9D2MEL4</accession>
<dbReference type="Pfam" id="PF02517">
    <property type="entry name" value="Rce1-like"/>
    <property type="match status" value="1"/>
</dbReference>
<keyword evidence="3" id="KW-0482">Metalloprotease</keyword>
<evidence type="ECO:0000313" key="3">
    <source>
        <dbReference type="EMBL" id="HJB59316.1"/>
    </source>
</evidence>